<dbReference type="AlphaFoldDB" id="A0A418SX15"/>
<dbReference type="EMBL" id="QZCG01000006">
    <property type="protein sequence ID" value="RJE85451.1"/>
    <property type="molecule type" value="Genomic_DNA"/>
</dbReference>
<reference evidence="2" key="1">
    <citation type="submission" date="2018-09" db="EMBL/GenBank/DDBJ databases">
        <title>Acidovorax cavernicola nov. sp. isolated from Gruta de las Maravillas (Aracena, Spain).</title>
        <authorList>
            <person name="Jurado V."/>
            <person name="Gutierrez-Patricio S."/>
            <person name="Gonzalez-Pimentel J.L."/>
            <person name="Miller A.Z."/>
            <person name="Laiz L."/>
            <person name="Saiz-Jimenez C."/>
        </authorList>
    </citation>
    <scope>NUCLEOTIDE SEQUENCE [LARGE SCALE GENOMIC DNA]</scope>
    <source>
        <strain evidence="2">1011MAR3C25</strain>
    </source>
</reference>
<keyword evidence="2" id="KW-1185">Reference proteome</keyword>
<organism evidence="1 2">
    <name type="scientific">Paracoccus onubensis</name>
    <dbReference type="NCBI Taxonomy" id="1675788"/>
    <lineage>
        <taxon>Bacteria</taxon>
        <taxon>Pseudomonadati</taxon>
        <taxon>Pseudomonadota</taxon>
        <taxon>Alphaproteobacteria</taxon>
        <taxon>Rhodobacterales</taxon>
        <taxon>Paracoccaceae</taxon>
        <taxon>Paracoccus</taxon>
    </lineage>
</organism>
<comment type="caution">
    <text evidence="1">The sequence shown here is derived from an EMBL/GenBank/DDBJ whole genome shotgun (WGS) entry which is preliminary data.</text>
</comment>
<gene>
    <name evidence="1" type="ORF">D3P04_10640</name>
</gene>
<evidence type="ECO:0000313" key="2">
    <source>
        <dbReference type="Proteomes" id="UP000284202"/>
    </source>
</evidence>
<name>A0A418SX15_9RHOB</name>
<proteinExistence type="predicted"/>
<protein>
    <submittedName>
        <fullName evidence="1">Uncharacterized protein</fullName>
    </submittedName>
</protein>
<dbReference type="RefSeq" id="WP_119748647.1">
    <property type="nucleotide sequence ID" value="NZ_QZCG01000006.1"/>
</dbReference>
<sequence length="81" mass="8768">MTTTDENRRAVKNAITATAQNLVEEAGAPLGAVIDEMLLFCATHLAIYAGKDRAQEVFANYAEISARFNVENLPKGVTNIN</sequence>
<accession>A0A418SX15</accession>
<evidence type="ECO:0000313" key="1">
    <source>
        <dbReference type="EMBL" id="RJE85451.1"/>
    </source>
</evidence>
<dbReference type="Proteomes" id="UP000284202">
    <property type="component" value="Unassembled WGS sequence"/>
</dbReference>